<dbReference type="UniPathway" id="UPA00378"/>
<evidence type="ECO:0000256" key="6">
    <source>
        <dbReference type="ARBA" id="ARBA00022692"/>
    </source>
</evidence>
<keyword evidence="7 10" id="KW-0256">Endoplasmic reticulum</keyword>
<dbReference type="EMBL" id="NWSH01000200">
    <property type="protein sequence ID" value="PCG78466.1"/>
    <property type="molecule type" value="Genomic_DNA"/>
</dbReference>
<comment type="similarity">
    <text evidence="3 10">Belongs to the glycosyltransferase 22 family.</text>
</comment>
<keyword evidence="8 10" id="KW-1133">Transmembrane helix</keyword>
<dbReference type="GO" id="GO:0000026">
    <property type="term" value="F:alpha-1,2-mannosyltransferase activity"/>
    <property type="evidence" value="ECO:0007669"/>
    <property type="project" value="TreeGrafter"/>
</dbReference>
<keyword evidence="9 10" id="KW-0472">Membrane</keyword>
<dbReference type="GO" id="GO:0005789">
    <property type="term" value="C:endoplasmic reticulum membrane"/>
    <property type="evidence" value="ECO:0007669"/>
    <property type="project" value="UniProtKB-SubCell"/>
</dbReference>
<feature type="transmembrane region" description="Helical" evidence="10">
    <location>
        <begin position="242"/>
        <end position="260"/>
    </location>
</feature>
<evidence type="ECO:0000256" key="1">
    <source>
        <dbReference type="ARBA" id="ARBA00004477"/>
    </source>
</evidence>
<organism evidence="12">
    <name type="scientific">Heliothis virescens</name>
    <name type="common">Tobacco budworm moth</name>
    <dbReference type="NCBI Taxonomy" id="7102"/>
    <lineage>
        <taxon>Eukaryota</taxon>
        <taxon>Metazoa</taxon>
        <taxon>Ecdysozoa</taxon>
        <taxon>Arthropoda</taxon>
        <taxon>Hexapoda</taxon>
        <taxon>Insecta</taxon>
        <taxon>Pterygota</taxon>
        <taxon>Neoptera</taxon>
        <taxon>Endopterygota</taxon>
        <taxon>Lepidoptera</taxon>
        <taxon>Glossata</taxon>
        <taxon>Ditrysia</taxon>
        <taxon>Noctuoidea</taxon>
        <taxon>Noctuidae</taxon>
        <taxon>Heliothinae</taxon>
        <taxon>Heliothis</taxon>
    </lineage>
</organism>
<sequence>MPLTARQRSIHNKNGAKRATSFSKGKRKASEGEFLVTNAPSDLRSIAYPGGAVALGLLLTARIVSAYWGHVADCDETYNYWEPLHYLVYGSGLQTWEYSPVYAIRSYMPLWLFAVPAKILSWFMTPVSVFYSLRVLLAVLSACAELMFYKAICHEFGVHVGRVWLAMTLPAAGMFACSAAMLPSAWSSALCSAALACWWRRRYPTAIFLTAASTLLSWPFTALLGVPIAIDMVLMKGQIVDFLKWSVISLVVILVPTVLVDSWHYGRLVVAPWNIVAYNIFTEHGPDLYGVEPWTYYFVNGFLNFNIVWVLALSSPVFLLACTAMTSRSTARAMFCAPYWLDLLPLVLWLAVFMLQPHKEERFLYPAYSMIILSGAIALDCLQKMTFAVGTELFRWRRERERRHYLAYTGPLMVMCVAIAGVAGLSRIAALYTNYNAPMRILRDLPPAPEGVDLTLCFGKEWHRSPSSFHLPPAYTIRFIPSEFTGQLPAPYMDTNNATRLIHPHFNDLNKGDNRTYVKPSECHYLVDSSIGRPSTLEPAYHKDPSWEIISSVAILDAKKSHQVFRAFYVPVLSSRKNVYANLYLLKNKVLV</sequence>
<evidence type="ECO:0000256" key="5">
    <source>
        <dbReference type="ARBA" id="ARBA00022679"/>
    </source>
</evidence>
<dbReference type="Pfam" id="PF03901">
    <property type="entry name" value="Glyco_transf_22"/>
    <property type="match status" value="1"/>
</dbReference>
<protein>
    <recommendedName>
        <fullName evidence="10">Mannosyltransferase</fullName>
        <ecNumber evidence="10">2.4.1.-</ecNumber>
    </recommendedName>
</protein>
<feature type="transmembrane region" description="Helical" evidence="10">
    <location>
        <begin position="206"/>
        <end position="230"/>
    </location>
</feature>
<feature type="transmembrane region" description="Helical" evidence="10">
    <location>
        <begin position="405"/>
        <end position="425"/>
    </location>
</feature>
<dbReference type="EC" id="2.4.1.-" evidence="10"/>
<accession>A0A2A4K373</accession>
<comment type="subcellular location">
    <subcellularLocation>
        <location evidence="1 10">Endoplasmic reticulum membrane</location>
        <topology evidence="1 10">Multi-pass membrane protein</topology>
    </subcellularLocation>
</comment>
<feature type="region of interest" description="Disordered" evidence="11">
    <location>
        <begin position="1"/>
        <end position="25"/>
    </location>
</feature>
<evidence type="ECO:0000256" key="2">
    <source>
        <dbReference type="ARBA" id="ARBA00004922"/>
    </source>
</evidence>
<dbReference type="PANTHER" id="PTHR22760:SF2">
    <property type="entry name" value="ALPHA-1,2-MANNOSYLTRANSFERASE ALG9"/>
    <property type="match status" value="1"/>
</dbReference>
<evidence type="ECO:0000256" key="10">
    <source>
        <dbReference type="RuleBase" id="RU363075"/>
    </source>
</evidence>
<proteinExistence type="inferred from homology"/>
<feature type="transmembrane region" description="Helical" evidence="10">
    <location>
        <begin position="339"/>
        <end position="357"/>
    </location>
</feature>
<evidence type="ECO:0000256" key="3">
    <source>
        <dbReference type="ARBA" id="ARBA00007063"/>
    </source>
</evidence>
<dbReference type="STRING" id="7102.A0A2A4K373"/>
<evidence type="ECO:0000256" key="7">
    <source>
        <dbReference type="ARBA" id="ARBA00022824"/>
    </source>
</evidence>
<comment type="pathway">
    <text evidence="2">Protein modification; protein glycosylation.</text>
</comment>
<gene>
    <name evidence="12" type="ORF">B5V51_4028</name>
</gene>
<keyword evidence="6 10" id="KW-0812">Transmembrane</keyword>
<feature type="transmembrane region" description="Helical" evidence="10">
    <location>
        <begin position="164"/>
        <end position="186"/>
    </location>
</feature>
<feature type="transmembrane region" description="Helical" evidence="10">
    <location>
        <begin position="363"/>
        <end position="382"/>
    </location>
</feature>
<dbReference type="InterPro" id="IPR005599">
    <property type="entry name" value="GPI_mannosylTrfase"/>
</dbReference>
<comment type="caution">
    <text evidence="12">The sequence shown here is derived from an EMBL/GenBank/DDBJ whole genome shotgun (WGS) entry which is preliminary data.</text>
</comment>
<feature type="transmembrane region" description="Helical" evidence="10">
    <location>
        <begin position="107"/>
        <end position="125"/>
    </location>
</feature>
<evidence type="ECO:0000256" key="11">
    <source>
        <dbReference type="SAM" id="MobiDB-lite"/>
    </source>
</evidence>
<evidence type="ECO:0000256" key="9">
    <source>
        <dbReference type="ARBA" id="ARBA00023136"/>
    </source>
</evidence>
<keyword evidence="4 10" id="KW-0328">Glycosyltransferase</keyword>
<keyword evidence="5" id="KW-0808">Transferase</keyword>
<evidence type="ECO:0000256" key="4">
    <source>
        <dbReference type="ARBA" id="ARBA00022676"/>
    </source>
</evidence>
<name>A0A2A4K373_HELVI</name>
<dbReference type="GO" id="GO:0006487">
    <property type="term" value="P:protein N-linked glycosylation"/>
    <property type="evidence" value="ECO:0007669"/>
    <property type="project" value="TreeGrafter"/>
</dbReference>
<evidence type="ECO:0000256" key="8">
    <source>
        <dbReference type="ARBA" id="ARBA00022989"/>
    </source>
</evidence>
<dbReference type="PANTHER" id="PTHR22760">
    <property type="entry name" value="GLYCOSYLTRANSFERASE"/>
    <property type="match status" value="1"/>
</dbReference>
<feature type="transmembrane region" description="Helical" evidence="10">
    <location>
        <begin position="131"/>
        <end position="152"/>
    </location>
</feature>
<reference evidence="12" key="1">
    <citation type="submission" date="2017-09" db="EMBL/GenBank/DDBJ databases">
        <title>Contemporary evolution of a Lepidopteran species, Heliothis virescens, in response to modern agricultural practices.</title>
        <authorList>
            <person name="Fritz M.L."/>
            <person name="Deyonke A.M."/>
            <person name="Papanicolaou A."/>
            <person name="Micinski S."/>
            <person name="Westbrook J."/>
            <person name="Gould F."/>
        </authorList>
    </citation>
    <scope>NUCLEOTIDE SEQUENCE [LARGE SCALE GENOMIC DNA]</scope>
    <source>
        <strain evidence="12">HvINT-</strain>
        <tissue evidence="12">Whole body</tissue>
    </source>
</reference>
<feature type="transmembrane region" description="Helical" evidence="10">
    <location>
        <begin position="307"/>
        <end position="327"/>
    </location>
</feature>
<evidence type="ECO:0000313" key="12">
    <source>
        <dbReference type="EMBL" id="PCG78466.1"/>
    </source>
</evidence>
<dbReference type="AlphaFoldDB" id="A0A2A4K373"/>